<evidence type="ECO:0000256" key="1">
    <source>
        <dbReference type="ARBA" id="ARBA00012825"/>
    </source>
</evidence>
<gene>
    <name evidence="4" type="ORF">BATDEDRAFT_34185</name>
</gene>
<name>F4NSL6_BATDJ</name>
<dbReference type="RefSeq" id="XP_006675780.1">
    <property type="nucleotide sequence ID" value="XM_006675717.1"/>
</dbReference>
<dbReference type="OrthoDB" id="2142689at2759"/>
<dbReference type="GeneID" id="18240352"/>
<protein>
    <recommendedName>
        <fullName evidence="1">magnesium chelatase</fullName>
        <ecNumber evidence="1">6.6.1.1</ecNumber>
    </recommendedName>
</protein>
<evidence type="ECO:0000256" key="2">
    <source>
        <dbReference type="ARBA" id="ARBA00023444"/>
    </source>
</evidence>
<dbReference type="EC" id="6.6.1.1" evidence="1"/>
<dbReference type="PANTHER" id="PTHR11603">
    <property type="entry name" value="AAA FAMILY ATPASE"/>
    <property type="match status" value="1"/>
</dbReference>
<sequence length="386" mass="43401">MLHDYLRQLDQFPELQECFNVILSCWTVRKHAVLVTMPEKDLIRGTNGFLEIIKRVLSASPLLLDVSSSTKPEEILQRLEAASGLMLSTPNTAHMHAPVSHSVTASSTLVTDYRPRSLSNSHKSFLEARDQSLDQKLPRQLDLNETISPTSNLSLSRSTMSRDRFDSITSPIGLLNESTSRQLLRSIVVVRFSGAYRHTVSDLFGTFLANGKIDFNALTIHRMPESLVVFVCSEIDGVVSILKEQLDFCYMSARLTTENIDFVFPHIHRIPPVDLSQFDLLREHIASVTISPDVYEYLRALVLASRCNPIITSTTSTNAYTNLVLASKLRAVLASSTFVTPDHIQSVLFRVFRHRMFLKRGHHSGERIVNDELLSATLMDQVLPPV</sequence>
<keyword evidence="5" id="KW-1185">Reference proteome</keyword>
<dbReference type="InterPro" id="IPR052041">
    <property type="entry name" value="Nucleic_acid_metab_PIN/TRAM"/>
</dbReference>
<reference evidence="4 5" key="1">
    <citation type="submission" date="2009-12" db="EMBL/GenBank/DDBJ databases">
        <title>The draft genome of Batrachochytrium dendrobatidis.</title>
        <authorList>
            <consortium name="US DOE Joint Genome Institute (JGI-PGF)"/>
            <person name="Kuo A."/>
            <person name="Salamov A."/>
            <person name="Schmutz J."/>
            <person name="Lucas S."/>
            <person name="Pitluck S."/>
            <person name="Rosenblum E."/>
            <person name="Stajich J."/>
            <person name="Eisen M."/>
            <person name="Grigoriev I.V."/>
        </authorList>
    </citation>
    <scope>NUCLEOTIDE SEQUENCE [LARGE SCALE GENOMIC DNA]</scope>
    <source>
        <strain evidence="5">JAM81 / FGSC 10211</strain>
    </source>
</reference>
<accession>F4NSL6</accession>
<evidence type="ECO:0000313" key="4">
    <source>
        <dbReference type="EMBL" id="EGF84251.1"/>
    </source>
</evidence>
<evidence type="ECO:0000313" key="5">
    <source>
        <dbReference type="Proteomes" id="UP000007241"/>
    </source>
</evidence>
<proteinExistence type="predicted"/>
<dbReference type="GO" id="GO:0016851">
    <property type="term" value="F:magnesium chelatase activity"/>
    <property type="evidence" value="ECO:0007669"/>
    <property type="project" value="UniProtKB-EC"/>
</dbReference>
<evidence type="ECO:0000259" key="3">
    <source>
        <dbReference type="Pfam" id="PF17863"/>
    </source>
</evidence>
<dbReference type="AlphaFoldDB" id="F4NSL6"/>
<dbReference type="Gene3D" id="1.10.8.80">
    <property type="entry name" value="Magnesium chelatase subunit I, C-Terminal domain"/>
    <property type="match status" value="1"/>
</dbReference>
<dbReference type="HOGENOM" id="CLU_715670_0_0_1"/>
<dbReference type="Pfam" id="PF17863">
    <property type="entry name" value="AAA_lid_2"/>
    <property type="match status" value="1"/>
</dbReference>
<feature type="domain" description="ChlI/MoxR AAA lid" evidence="3">
    <location>
        <begin position="304"/>
        <end position="366"/>
    </location>
</feature>
<dbReference type="Proteomes" id="UP000007241">
    <property type="component" value="Unassembled WGS sequence"/>
</dbReference>
<dbReference type="InterPro" id="IPR041628">
    <property type="entry name" value="ChlI/MoxR_AAA_lid"/>
</dbReference>
<dbReference type="InParanoid" id="F4NSL6"/>
<dbReference type="EMBL" id="GL882879">
    <property type="protein sequence ID" value="EGF84251.1"/>
    <property type="molecule type" value="Genomic_DNA"/>
</dbReference>
<organism evidence="4 5">
    <name type="scientific">Batrachochytrium dendrobatidis (strain JAM81 / FGSC 10211)</name>
    <name type="common">Frog chytrid fungus</name>
    <dbReference type="NCBI Taxonomy" id="684364"/>
    <lineage>
        <taxon>Eukaryota</taxon>
        <taxon>Fungi</taxon>
        <taxon>Fungi incertae sedis</taxon>
        <taxon>Chytridiomycota</taxon>
        <taxon>Chytridiomycota incertae sedis</taxon>
        <taxon>Chytridiomycetes</taxon>
        <taxon>Rhizophydiales</taxon>
        <taxon>Rhizophydiales incertae sedis</taxon>
        <taxon>Batrachochytrium</taxon>
    </lineage>
</organism>
<dbReference type="PANTHER" id="PTHR11603:SF132">
    <property type="entry name" value="C2H2-TYPE DOMAIN-CONTAINING PROTEIN"/>
    <property type="match status" value="1"/>
</dbReference>
<comment type="pathway">
    <text evidence="2">Porphyrin-containing compound metabolism.</text>
</comment>